<evidence type="ECO:0000313" key="2">
    <source>
        <dbReference type="Proteomes" id="UP000326241"/>
    </source>
</evidence>
<name>A0A5E6Y8A7_PSEFL</name>
<protein>
    <submittedName>
        <fullName evidence="1">Uncharacterized protein</fullName>
    </submittedName>
</protein>
<evidence type="ECO:0000313" key="1">
    <source>
        <dbReference type="EMBL" id="VVN48331.1"/>
    </source>
</evidence>
<organism evidence="1 2">
    <name type="scientific">Pseudomonas fluorescens</name>
    <dbReference type="NCBI Taxonomy" id="294"/>
    <lineage>
        <taxon>Bacteria</taxon>
        <taxon>Pseudomonadati</taxon>
        <taxon>Pseudomonadota</taxon>
        <taxon>Gammaproteobacteria</taxon>
        <taxon>Pseudomonadales</taxon>
        <taxon>Pseudomonadaceae</taxon>
        <taxon>Pseudomonas</taxon>
    </lineage>
</organism>
<sequence>MRVDEIREGLRDIRQRDGILWRFRAGQTRFDAAQVQRQGVGEDRFLSGQAPRARSLGVGLDQFDHLRRPPGQAQIFQSHVVNREEAARRAIFRSHVRDCCAVGERQISEAVTVELDEFADHAFLAQHLRDGQHQVGGGDAFLELAGQFETDHLRNQHRHRLPEHRRFGFDPADAPAEYAEAVDHRCVRIGTDQGVGERISAAVLILGPHGAAEVFEVDLVADTGARRHHAKVVEGALAPTQKGITFAVALHFDVDVLLECAGGGELVDHYRVVDHPIHRRQRVDSLRIAAGLGHRRTHGGKVDHGGHAGKVLHQYPGRAVLDFAVGAALLEPRGKRLEIGAGDSFFIFPAQQVFQQDFQRHWQLVEIAQALGGIRQTEIVVGLVVDLQGFERFQAIEGRHYNHSFESARLRIGGRIEL</sequence>
<dbReference type="AlphaFoldDB" id="A0A5E6Y8A7"/>
<dbReference type="Proteomes" id="UP000326241">
    <property type="component" value="Unassembled WGS sequence"/>
</dbReference>
<accession>A0A5E6Y8A7</accession>
<dbReference type="EMBL" id="CABVGZ010000166">
    <property type="protein sequence ID" value="VVN48331.1"/>
    <property type="molecule type" value="Genomic_DNA"/>
</dbReference>
<dbReference type="AntiFam" id="ANF00098">
    <property type="entry name" value="Shadow ORF (opposite leuC)"/>
</dbReference>
<reference evidence="1 2" key="1">
    <citation type="submission" date="2019-09" db="EMBL/GenBank/DDBJ databases">
        <authorList>
            <person name="Chandra G."/>
            <person name="Truman W A."/>
        </authorList>
    </citation>
    <scope>NUCLEOTIDE SEQUENCE [LARGE SCALE GENOMIC DNA]</scope>
    <source>
        <strain evidence="1">PS624</strain>
    </source>
</reference>
<proteinExistence type="predicted"/>
<gene>
    <name evidence="1" type="ORF">PS624_06020</name>
</gene>